<keyword evidence="7 10" id="KW-1133">Transmembrane helix</keyword>
<dbReference type="AlphaFoldDB" id="A0A239T7A9"/>
<dbReference type="eggNOG" id="COG1862">
    <property type="taxonomic scope" value="Bacteria"/>
</dbReference>
<evidence type="ECO:0000256" key="1">
    <source>
        <dbReference type="ARBA" id="ARBA00004162"/>
    </source>
</evidence>
<dbReference type="Proteomes" id="UP000215383">
    <property type="component" value="Chromosome 1"/>
</dbReference>
<dbReference type="GO" id="GO:0005886">
    <property type="term" value="C:plasma membrane"/>
    <property type="evidence" value="ECO:0007669"/>
    <property type="project" value="UniProtKB-SubCell"/>
</dbReference>
<dbReference type="PRINTS" id="PR01853">
    <property type="entry name" value="YAJCTRNLCASE"/>
</dbReference>
<evidence type="ECO:0000256" key="8">
    <source>
        <dbReference type="ARBA" id="ARBA00023010"/>
    </source>
</evidence>
<keyword evidence="9 10" id="KW-0472">Membrane</keyword>
<evidence type="ECO:0000256" key="10">
    <source>
        <dbReference type="SAM" id="Phobius"/>
    </source>
</evidence>
<evidence type="ECO:0000256" key="4">
    <source>
        <dbReference type="ARBA" id="ARBA00022475"/>
    </source>
</evidence>
<dbReference type="RefSeq" id="WP_027889536.1">
    <property type="nucleotide sequence ID" value="NZ_CALXYH010000004.1"/>
</dbReference>
<evidence type="ECO:0000256" key="5">
    <source>
        <dbReference type="ARBA" id="ARBA00022692"/>
    </source>
</evidence>
<evidence type="ECO:0000313" key="11">
    <source>
        <dbReference type="EMBL" id="SNU93611.1"/>
    </source>
</evidence>
<keyword evidence="4" id="KW-1003">Cell membrane</keyword>
<evidence type="ECO:0000256" key="3">
    <source>
        <dbReference type="ARBA" id="ARBA00022448"/>
    </source>
</evidence>
<gene>
    <name evidence="11" type="primary">yajC</name>
    <name evidence="11" type="ORF">SAMEA4364220_00037</name>
</gene>
<reference evidence="11 12" key="1">
    <citation type="submission" date="2017-06" db="EMBL/GenBank/DDBJ databases">
        <authorList>
            <consortium name="Pathogen Informatics"/>
        </authorList>
    </citation>
    <scope>NUCLEOTIDE SEQUENCE [LARGE SCALE GENOMIC DNA]</scope>
    <source>
        <strain evidence="11 12">NCTC10570</strain>
    </source>
</reference>
<dbReference type="PANTHER" id="PTHR33909">
    <property type="entry name" value="SEC TRANSLOCON ACCESSORY COMPLEX SUBUNIT YAJC"/>
    <property type="match status" value="1"/>
</dbReference>
<dbReference type="GO" id="GO:0015031">
    <property type="term" value="P:protein transport"/>
    <property type="evidence" value="ECO:0007669"/>
    <property type="project" value="UniProtKB-KW"/>
</dbReference>
<keyword evidence="12" id="KW-1185">Reference proteome</keyword>
<dbReference type="OrthoDB" id="9800132at2"/>
<comment type="similarity">
    <text evidence="2">Belongs to the YajC family.</text>
</comment>
<evidence type="ECO:0000256" key="9">
    <source>
        <dbReference type="ARBA" id="ARBA00023136"/>
    </source>
</evidence>
<evidence type="ECO:0000256" key="6">
    <source>
        <dbReference type="ARBA" id="ARBA00022927"/>
    </source>
</evidence>
<keyword evidence="5 10" id="KW-0812">Transmembrane</keyword>
<feature type="transmembrane region" description="Helical" evidence="10">
    <location>
        <begin position="6"/>
        <end position="26"/>
    </location>
</feature>
<keyword evidence="3" id="KW-0813">Transport</keyword>
<dbReference type="Pfam" id="PF02699">
    <property type="entry name" value="YajC"/>
    <property type="match status" value="1"/>
</dbReference>
<organism evidence="11 12">
    <name type="scientific">Megamonas hypermegale</name>
    <dbReference type="NCBI Taxonomy" id="158847"/>
    <lineage>
        <taxon>Bacteria</taxon>
        <taxon>Bacillati</taxon>
        <taxon>Bacillota</taxon>
        <taxon>Negativicutes</taxon>
        <taxon>Selenomonadales</taxon>
        <taxon>Selenomonadaceae</taxon>
        <taxon>Megamonas</taxon>
    </lineage>
</organism>
<accession>A0A239T7A9</accession>
<dbReference type="SMART" id="SM01323">
    <property type="entry name" value="YajC"/>
    <property type="match status" value="1"/>
</dbReference>
<dbReference type="PANTHER" id="PTHR33909:SF1">
    <property type="entry name" value="SEC TRANSLOCON ACCESSORY COMPLEX SUBUNIT YAJC"/>
    <property type="match status" value="1"/>
</dbReference>
<comment type="subcellular location">
    <subcellularLocation>
        <location evidence="1">Cell membrane</location>
        <topology evidence="1">Single-pass membrane protein</topology>
    </subcellularLocation>
</comment>
<dbReference type="InterPro" id="IPR003849">
    <property type="entry name" value="Preprotein_translocase_YajC"/>
</dbReference>
<evidence type="ECO:0000313" key="12">
    <source>
        <dbReference type="Proteomes" id="UP000215383"/>
    </source>
</evidence>
<proteinExistence type="inferred from homology"/>
<evidence type="ECO:0000256" key="2">
    <source>
        <dbReference type="ARBA" id="ARBA00006742"/>
    </source>
</evidence>
<sequence length="105" mass="12041">MSDSMMANLYSYGPIILMVVIFYFLLWRPQKKQRKQHNDMMSNLKVGHRILTIGGIHAEITYVDLEKSDFIRVKIADNVEIKISSSAVARDLTQEKTDANPANKK</sequence>
<dbReference type="GeneID" id="78506084"/>
<protein>
    <submittedName>
        <fullName evidence="11">Preprotein translocase subunit YajC</fullName>
    </submittedName>
</protein>
<name>A0A239T7A9_9FIRM</name>
<dbReference type="NCBIfam" id="TIGR00739">
    <property type="entry name" value="yajC"/>
    <property type="match status" value="1"/>
</dbReference>
<evidence type="ECO:0000256" key="7">
    <source>
        <dbReference type="ARBA" id="ARBA00022989"/>
    </source>
</evidence>
<keyword evidence="6" id="KW-0653">Protein transport</keyword>
<keyword evidence="8" id="KW-0811">Translocation</keyword>
<dbReference type="EMBL" id="LT906446">
    <property type="protein sequence ID" value="SNU93611.1"/>
    <property type="molecule type" value="Genomic_DNA"/>
</dbReference>